<dbReference type="EMBL" id="AP025628">
    <property type="protein sequence ID" value="BDG61949.1"/>
    <property type="molecule type" value="Genomic_DNA"/>
</dbReference>
<accession>A0AA35CMA8</accession>
<name>A0AA35CMA8_9FIRM</name>
<proteinExistence type="predicted"/>
<evidence type="ECO:0000313" key="2">
    <source>
        <dbReference type="Proteomes" id="UP001163687"/>
    </source>
</evidence>
<keyword evidence="2" id="KW-1185">Reference proteome</keyword>
<evidence type="ECO:0008006" key="3">
    <source>
        <dbReference type="Google" id="ProtNLM"/>
    </source>
</evidence>
<dbReference type="KEGG" id="cmic:caldi_30390"/>
<evidence type="ECO:0000313" key="1">
    <source>
        <dbReference type="EMBL" id="BDG61949.1"/>
    </source>
</evidence>
<sequence>MTEEIVSGAEIARRLGVSRERVRQWASEPRYHFPAARGRIGPAKTWVWDEVRRWATEHGYLKPRELAEA</sequence>
<gene>
    <name evidence="1" type="ORF">caldi_30390</name>
</gene>
<reference evidence="1" key="1">
    <citation type="submission" date="2022-03" db="EMBL/GenBank/DDBJ databases">
        <title>Complete genome sequence of Caldinitratiruptor microaerophilus.</title>
        <authorList>
            <person name="Mukaiyama R."/>
            <person name="Nishiyama T."/>
            <person name="Ueda K."/>
        </authorList>
    </citation>
    <scope>NUCLEOTIDE SEQUENCE</scope>
    <source>
        <strain evidence="1">JCM 16183</strain>
    </source>
</reference>
<dbReference type="AlphaFoldDB" id="A0AA35CMA8"/>
<dbReference type="RefSeq" id="WP_264842574.1">
    <property type="nucleotide sequence ID" value="NZ_AP025628.1"/>
</dbReference>
<organism evidence="1 2">
    <name type="scientific">Caldinitratiruptor microaerophilus</name>
    <dbReference type="NCBI Taxonomy" id="671077"/>
    <lineage>
        <taxon>Bacteria</taxon>
        <taxon>Bacillati</taxon>
        <taxon>Bacillota</taxon>
        <taxon>Clostridia</taxon>
        <taxon>Eubacteriales</taxon>
        <taxon>Symbiobacteriaceae</taxon>
        <taxon>Caldinitratiruptor</taxon>
    </lineage>
</organism>
<dbReference type="Proteomes" id="UP001163687">
    <property type="component" value="Chromosome"/>
</dbReference>
<protein>
    <recommendedName>
        <fullName evidence="3">Helix-turn-helix domain-containing protein</fullName>
    </recommendedName>
</protein>